<dbReference type="Proteomes" id="UP001629113">
    <property type="component" value="Unassembled WGS sequence"/>
</dbReference>
<proteinExistence type="predicted"/>
<name>A0ABR4PIG2_9HELO</name>
<reference evidence="1 2" key="1">
    <citation type="submission" date="2024-06" db="EMBL/GenBank/DDBJ databases">
        <title>Complete genome of Phlyctema vagabunda strain 19-DSS-EL-015.</title>
        <authorList>
            <person name="Fiorenzani C."/>
        </authorList>
    </citation>
    <scope>NUCLEOTIDE SEQUENCE [LARGE SCALE GENOMIC DNA]</scope>
    <source>
        <strain evidence="1 2">19-DSS-EL-015</strain>
    </source>
</reference>
<evidence type="ECO:0000313" key="2">
    <source>
        <dbReference type="Proteomes" id="UP001629113"/>
    </source>
</evidence>
<organism evidence="1 2">
    <name type="scientific">Phlyctema vagabunda</name>
    <dbReference type="NCBI Taxonomy" id="108571"/>
    <lineage>
        <taxon>Eukaryota</taxon>
        <taxon>Fungi</taxon>
        <taxon>Dikarya</taxon>
        <taxon>Ascomycota</taxon>
        <taxon>Pezizomycotina</taxon>
        <taxon>Leotiomycetes</taxon>
        <taxon>Helotiales</taxon>
        <taxon>Dermateaceae</taxon>
        <taxon>Phlyctema</taxon>
    </lineage>
</organism>
<sequence length="87" mass="10202">MCCHNKRVGRSRSSDPRRSCYMWKIALEKEKCRRDSRKKCVSSLQSIEMQSSSRAIQSLMEYYHYDHPSNSALADAIILYRLLRASI</sequence>
<dbReference type="EMBL" id="JBFCZG010000004">
    <property type="protein sequence ID" value="KAL3423118.1"/>
    <property type="molecule type" value="Genomic_DNA"/>
</dbReference>
<comment type="caution">
    <text evidence="1">The sequence shown here is derived from an EMBL/GenBank/DDBJ whole genome shotgun (WGS) entry which is preliminary data.</text>
</comment>
<protein>
    <submittedName>
        <fullName evidence="1">Uncharacterized protein</fullName>
    </submittedName>
</protein>
<keyword evidence="2" id="KW-1185">Reference proteome</keyword>
<gene>
    <name evidence="1" type="ORF">PVAG01_04865</name>
</gene>
<accession>A0ABR4PIG2</accession>
<evidence type="ECO:0000313" key="1">
    <source>
        <dbReference type="EMBL" id="KAL3423118.1"/>
    </source>
</evidence>